<evidence type="ECO:0000313" key="1">
    <source>
        <dbReference type="EMBL" id="MBU5438314.1"/>
    </source>
</evidence>
<gene>
    <name evidence="1" type="ORF">KQI42_09855</name>
</gene>
<sequence length="76" mass="8447">MEIDKCINCGEPVPEVLQICPQCMRESGASEEEIKIAEELRDIANILNITADACENIKAAMQSILNIAERLEGREE</sequence>
<dbReference type="Proteomes" id="UP000749471">
    <property type="component" value="Unassembled WGS sequence"/>
</dbReference>
<proteinExistence type="predicted"/>
<organism evidence="1 2">
    <name type="scientific">Tissierella simiarum</name>
    <dbReference type="NCBI Taxonomy" id="2841534"/>
    <lineage>
        <taxon>Bacteria</taxon>
        <taxon>Bacillati</taxon>
        <taxon>Bacillota</taxon>
        <taxon>Tissierellia</taxon>
        <taxon>Tissierellales</taxon>
        <taxon>Tissierellaceae</taxon>
        <taxon>Tissierella</taxon>
    </lineage>
</organism>
<name>A0ABS6E5W3_9FIRM</name>
<dbReference type="EMBL" id="JAHLPM010000007">
    <property type="protein sequence ID" value="MBU5438314.1"/>
    <property type="molecule type" value="Genomic_DNA"/>
</dbReference>
<keyword evidence="2" id="KW-1185">Reference proteome</keyword>
<evidence type="ECO:0008006" key="3">
    <source>
        <dbReference type="Google" id="ProtNLM"/>
    </source>
</evidence>
<protein>
    <recommendedName>
        <fullName evidence="3">Zinc ribbon domain-containing protein</fullName>
    </recommendedName>
</protein>
<reference evidence="1 2" key="1">
    <citation type="submission" date="2021-06" db="EMBL/GenBank/DDBJ databases">
        <authorList>
            <person name="Sun Q."/>
            <person name="Li D."/>
        </authorList>
    </citation>
    <scope>NUCLEOTIDE SEQUENCE [LARGE SCALE GENOMIC DNA]</scope>
    <source>
        <strain evidence="1 2">MSJ-40</strain>
    </source>
</reference>
<comment type="caution">
    <text evidence="1">The sequence shown here is derived from an EMBL/GenBank/DDBJ whole genome shotgun (WGS) entry which is preliminary data.</text>
</comment>
<accession>A0ABS6E5W3</accession>
<evidence type="ECO:0000313" key="2">
    <source>
        <dbReference type="Proteomes" id="UP000749471"/>
    </source>
</evidence>
<dbReference type="RefSeq" id="WP_216519325.1">
    <property type="nucleotide sequence ID" value="NZ_JAHLPM010000007.1"/>
</dbReference>